<feature type="region of interest" description="Disordered" evidence="1">
    <location>
        <begin position="188"/>
        <end position="207"/>
    </location>
</feature>
<dbReference type="EMBL" id="JAWCUI010000036">
    <property type="protein sequence ID" value="KAL1893726.1"/>
    <property type="molecule type" value="Genomic_DNA"/>
</dbReference>
<keyword evidence="3" id="KW-1185">Reference proteome</keyword>
<gene>
    <name evidence="2" type="ORF">Sste5346_006227</name>
</gene>
<name>A0ABR3Z0K8_9PEZI</name>
<reference evidence="2 3" key="1">
    <citation type="journal article" date="2024" name="IMA Fungus">
        <title>IMA Genome - F19 : A genome assembly and annotation guide to empower mycologists, including annotated draft genome sequences of Ceratocystis pirilliformis, Diaporthe australafricana, Fusarium ophioides, Paecilomyces lecythidis, and Sporothrix stenoceras.</title>
        <authorList>
            <person name="Aylward J."/>
            <person name="Wilson A.M."/>
            <person name="Visagie C.M."/>
            <person name="Spraker J."/>
            <person name="Barnes I."/>
            <person name="Buitendag C."/>
            <person name="Ceriani C."/>
            <person name="Del Mar Angel L."/>
            <person name="du Plessis D."/>
            <person name="Fuchs T."/>
            <person name="Gasser K."/>
            <person name="Kramer D."/>
            <person name="Li W."/>
            <person name="Munsamy K."/>
            <person name="Piso A."/>
            <person name="Price J.L."/>
            <person name="Sonnekus B."/>
            <person name="Thomas C."/>
            <person name="van der Nest A."/>
            <person name="van Dijk A."/>
            <person name="van Heerden A."/>
            <person name="van Vuuren N."/>
            <person name="Yilmaz N."/>
            <person name="Duong T.A."/>
            <person name="van der Merwe N.A."/>
            <person name="Wingfield M.J."/>
            <person name="Wingfield B.D."/>
        </authorList>
    </citation>
    <scope>NUCLEOTIDE SEQUENCE [LARGE SCALE GENOMIC DNA]</scope>
    <source>
        <strain evidence="2 3">CMW 5346</strain>
    </source>
</reference>
<proteinExistence type="predicted"/>
<sequence length="315" mass="34395">MYIQVVYLRHPDGQRIAAHWNHQQFGGLFDFRRSPHSSHGPHLQRSAQRPYQAEPKNDTSVVQHGDIYELITDDPDSHPLPSEHFLQVQYAAHTLMSGMRAAGALKDTFSGAPPDDDDDDDDAYADATIPCPSVPAYWLVLVKEAQDLGILNESAATRWSRAFARQAHQDAKDAAALEAAYLESQLNGDDLLGEPDLKDDTNDDGPERKRRAMLADVVAASPGTAHNITMSSADALKPSLARAMLPTVVNEVTVQGDSQGVGNKHGRLRDLFETWKKRGKNGAISLGRLDFGKKERAPVKGIFIGTVANNGAGEE</sequence>
<evidence type="ECO:0000256" key="1">
    <source>
        <dbReference type="SAM" id="MobiDB-lite"/>
    </source>
</evidence>
<evidence type="ECO:0000313" key="3">
    <source>
        <dbReference type="Proteomes" id="UP001583186"/>
    </source>
</evidence>
<protein>
    <submittedName>
        <fullName evidence="2">Uncharacterized protein</fullName>
    </submittedName>
</protein>
<organism evidence="2 3">
    <name type="scientific">Sporothrix stenoceras</name>
    <dbReference type="NCBI Taxonomy" id="5173"/>
    <lineage>
        <taxon>Eukaryota</taxon>
        <taxon>Fungi</taxon>
        <taxon>Dikarya</taxon>
        <taxon>Ascomycota</taxon>
        <taxon>Pezizomycotina</taxon>
        <taxon>Sordariomycetes</taxon>
        <taxon>Sordariomycetidae</taxon>
        <taxon>Ophiostomatales</taxon>
        <taxon>Ophiostomataceae</taxon>
        <taxon>Sporothrix</taxon>
    </lineage>
</organism>
<evidence type="ECO:0000313" key="2">
    <source>
        <dbReference type="EMBL" id="KAL1893726.1"/>
    </source>
</evidence>
<feature type="region of interest" description="Disordered" evidence="1">
    <location>
        <begin position="31"/>
        <end position="57"/>
    </location>
</feature>
<dbReference type="Proteomes" id="UP001583186">
    <property type="component" value="Unassembled WGS sequence"/>
</dbReference>
<accession>A0ABR3Z0K8</accession>
<comment type="caution">
    <text evidence="2">The sequence shown here is derived from an EMBL/GenBank/DDBJ whole genome shotgun (WGS) entry which is preliminary data.</text>
</comment>